<dbReference type="InterPro" id="IPR029048">
    <property type="entry name" value="HSP70_C_sf"/>
</dbReference>
<feature type="region of interest" description="Disordered" evidence="1">
    <location>
        <begin position="92"/>
        <end position="123"/>
    </location>
</feature>
<evidence type="ECO:0000313" key="3">
    <source>
        <dbReference type="Proteomes" id="UP000266673"/>
    </source>
</evidence>
<sequence>MIKEAKESQEKDEEYKSNTELLNWAQTYCCTFEKRIEEFKKHKDFNENDEGFKKLVELYQELKEATDKKDYPVIKKQLNKVEEMMKLVNELASKMPSQEKKDDEGYASGQDEDTLDVFFGAQL</sequence>
<accession>A0A397UEY2</accession>
<reference evidence="2 3" key="1">
    <citation type="submission" date="2018-06" db="EMBL/GenBank/DDBJ databases">
        <title>Comparative genomics reveals the genomic features of Rhizophagus irregularis, R. cerebriforme, R. diaphanum and Gigaspora rosea, and their symbiotic lifestyle signature.</title>
        <authorList>
            <person name="Morin E."/>
            <person name="San Clemente H."/>
            <person name="Chen E.C.H."/>
            <person name="De La Providencia I."/>
            <person name="Hainaut M."/>
            <person name="Kuo A."/>
            <person name="Kohler A."/>
            <person name="Murat C."/>
            <person name="Tang N."/>
            <person name="Roy S."/>
            <person name="Loubradou J."/>
            <person name="Henrissat B."/>
            <person name="Grigoriev I.V."/>
            <person name="Corradi N."/>
            <person name="Roux C."/>
            <person name="Martin F.M."/>
        </authorList>
    </citation>
    <scope>NUCLEOTIDE SEQUENCE [LARGE SCALE GENOMIC DNA]</scope>
    <source>
        <strain evidence="2 3">DAOM 194757</strain>
    </source>
</reference>
<protein>
    <submittedName>
        <fullName evidence="2">Uncharacterized protein</fullName>
    </submittedName>
</protein>
<dbReference type="EMBL" id="QKWP01001451">
    <property type="protein sequence ID" value="RIB08865.1"/>
    <property type="molecule type" value="Genomic_DNA"/>
</dbReference>
<dbReference type="AlphaFoldDB" id="A0A397UEY2"/>
<evidence type="ECO:0000256" key="1">
    <source>
        <dbReference type="SAM" id="MobiDB-lite"/>
    </source>
</evidence>
<evidence type="ECO:0000313" key="2">
    <source>
        <dbReference type="EMBL" id="RIB08865.1"/>
    </source>
</evidence>
<name>A0A397UEY2_9GLOM</name>
<keyword evidence="3" id="KW-1185">Reference proteome</keyword>
<comment type="caution">
    <text evidence="2">The sequence shown here is derived from an EMBL/GenBank/DDBJ whole genome shotgun (WGS) entry which is preliminary data.</text>
</comment>
<dbReference type="Proteomes" id="UP000266673">
    <property type="component" value="Unassembled WGS sequence"/>
</dbReference>
<gene>
    <name evidence="2" type="ORF">C2G38_2210486</name>
</gene>
<organism evidence="2 3">
    <name type="scientific">Gigaspora rosea</name>
    <dbReference type="NCBI Taxonomy" id="44941"/>
    <lineage>
        <taxon>Eukaryota</taxon>
        <taxon>Fungi</taxon>
        <taxon>Fungi incertae sedis</taxon>
        <taxon>Mucoromycota</taxon>
        <taxon>Glomeromycotina</taxon>
        <taxon>Glomeromycetes</taxon>
        <taxon>Diversisporales</taxon>
        <taxon>Gigasporaceae</taxon>
        <taxon>Gigaspora</taxon>
    </lineage>
</organism>
<proteinExistence type="predicted"/>
<dbReference type="Gene3D" id="1.20.1270.10">
    <property type="match status" value="1"/>
</dbReference>